<sequence>MYREIIINEILKGGLHIFTGENVENPKIIRNEDSSAIITSMLTEPRCVLASNVVIVGDTLDQSHIDTAIRSKLNIEIEIEAMKKINRNIERSMVQTTIVLHEQNRHHIKQLNLNLFNDRSIYFNFFKCDVKFSR</sequence>
<evidence type="ECO:0000313" key="2">
    <source>
        <dbReference type="Proteomes" id="UP000192980"/>
    </source>
</evidence>
<organism evidence="1 2">
    <name type="scientific">Sphingobacterium psychroaquaticum</name>
    <dbReference type="NCBI Taxonomy" id="561061"/>
    <lineage>
        <taxon>Bacteria</taxon>
        <taxon>Pseudomonadati</taxon>
        <taxon>Bacteroidota</taxon>
        <taxon>Sphingobacteriia</taxon>
        <taxon>Sphingobacteriales</taxon>
        <taxon>Sphingobacteriaceae</taxon>
        <taxon>Sphingobacterium</taxon>
    </lineage>
</organism>
<proteinExistence type="predicted"/>
<dbReference type="AlphaFoldDB" id="A0A1X7JW51"/>
<protein>
    <submittedName>
        <fullName evidence="1">Uncharacterized protein</fullName>
    </submittedName>
</protein>
<dbReference type="RefSeq" id="WP_085472945.1">
    <property type="nucleotide sequence ID" value="NZ_FXAU01000003.1"/>
</dbReference>
<dbReference type="STRING" id="561061.SAMN05660862_2225"/>
<dbReference type="EMBL" id="FXAU01000003">
    <property type="protein sequence ID" value="SMG31944.1"/>
    <property type="molecule type" value="Genomic_DNA"/>
</dbReference>
<accession>A0A1X7JW51</accession>
<gene>
    <name evidence="1" type="ORF">SAMN05660862_2225</name>
</gene>
<name>A0A1X7JW51_9SPHI</name>
<evidence type="ECO:0000313" key="1">
    <source>
        <dbReference type="EMBL" id="SMG31944.1"/>
    </source>
</evidence>
<reference evidence="1 2" key="1">
    <citation type="submission" date="2017-04" db="EMBL/GenBank/DDBJ databases">
        <authorList>
            <person name="Afonso C.L."/>
            <person name="Miller P.J."/>
            <person name="Scott M.A."/>
            <person name="Spackman E."/>
            <person name="Goraichik I."/>
            <person name="Dimitrov K.M."/>
            <person name="Suarez D.L."/>
            <person name="Swayne D.E."/>
        </authorList>
    </citation>
    <scope>NUCLEOTIDE SEQUENCE [LARGE SCALE GENOMIC DNA]</scope>
    <source>
        <strain evidence="1 2">DSM 22418</strain>
    </source>
</reference>
<dbReference type="Proteomes" id="UP000192980">
    <property type="component" value="Unassembled WGS sequence"/>
</dbReference>
<keyword evidence="2" id="KW-1185">Reference proteome</keyword>